<gene>
    <name evidence="1" type="ORF">Clow_00335</name>
</gene>
<dbReference type="STRING" id="1544413.Clow_00335"/>
<dbReference type="Pfam" id="PF11209">
    <property type="entry name" value="LmeA"/>
    <property type="match status" value="1"/>
</dbReference>
<proteinExistence type="predicted"/>
<dbReference type="EMBL" id="LKEV01000001">
    <property type="protein sequence ID" value="KQB87280.1"/>
    <property type="molecule type" value="Genomic_DNA"/>
</dbReference>
<evidence type="ECO:0000313" key="1">
    <source>
        <dbReference type="EMBL" id="KQB87280.1"/>
    </source>
</evidence>
<sequence>MSKTAKTFTTIIVVLLLLLFAAEFGARWVAKKDLAEEFRAQAQTDGTTLSEDPSVSFGASPVLLGLVRSELGHVSVHTPSTLRVDNGVASGNPAADISIENLDISDRDNPVAGSLEATADLSNEFLLALLQQNISGGADGSNGADIGSSLIRNLVQVTAVTSNPDTRTISVEFSNGAGNMDFAPVTAEGRTHFEVNNTQVLGFDLPPSITEEISRQLQQGVEEQLLAAGGVSITNAEVTGEGLRATVSGQDVHLSELKTP</sequence>
<comment type="caution">
    <text evidence="1">The sequence shown here is derived from an EMBL/GenBank/DDBJ whole genome shotgun (WGS) entry which is preliminary data.</text>
</comment>
<dbReference type="Proteomes" id="UP000050488">
    <property type="component" value="Unassembled WGS sequence"/>
</dbReference>
<evidence type="ECO:0000313" key="2">
    <source>
        <dbReference type="Proteomes" id="UP000050488"/>
    </source>
</evidence>
<reference evidence="1 2" key="1">
    <citation type="submission" date="2015-10" db="EMBL/GenBank/DDBJ databases">
        <title>Corynebacteirum lowii and Corynebacterium oculi species nova, derived from human clinical disease and and emended description of Corynebacterium mastiditis.</title>
        <authorList>
            <person name="Bernard K."/>
            <person name="Pacheco A.L."/>
            <person name="Mcdougall C."/>
            <person name="Burtx T."/>
            <person name="Weibe D."/>
            <person name="Tyler S."/>
            <person name="Olson A.B."/>
            <person name="Cnockaert M."/>
            <person name="Eguchi H."/>
            <person name="Kuwahara T."/>
            <person name="Nakayama-Imaohji H."/>
            <person name="Boudewijins M."/>
            <person name="Van Hoecke F."/>
            <person name="Bernier A.-M."/>
            <person name="Vandamme P."/>
        </authorList>
    </citation>
    <scope>NUCLEOTIDE SEQUENCE [LARGE SCALE GENOMIC DNA]</scope>
    <source>
        <strain evidence="1 2">NML 130206</strain>
    </source>
</reference>
<protein>
    <recommendedName>
        <fullName evidence="3">DUF2993 domain-containing protein</fullName>
    </recommendedName>
</protein>
<evidence type="ECO:0008006" key="3">
    <source>
        <dbReference type="Google" id="ProtNLM"/>
    </source>
</evidence>
<accession>A0A0Q0U5J8</accession>
<dbReference type="AlphaFoldDB" id="A0A0Q0U5J8"/>
<dbReference type="OrthoDB" id="4424949at2"/>
<dbReference type="InterPro" id="IPR021373">
    <property type="entry name" value="DUF2993"/>
</dbReference>
<dbReference type="PATRIC" id="fig|1544413.3.peg.338"/>
<name>A0A0Q0U5J8_9CORY</name>
<organism evidence="1 2">
    <name type="scientific">Corynebacterium lowii</name>
    <dbReference type="NCBI Taxonomy" id="1544413"/>
    <lineage>
        <taxon>Bacteria</taxon>
        <taxon>Bacillati</taxon>
        <taxon>Actinomycetota</taxon>
        <taxon>Actinomycetes</taxon>
        <taxon>Mycobacteriales</taxon>
        <taxon>Corynebacteriaceae</taxon>
        <taxon>Corynebacterium</taxon>
    </lineage>
</organism>
<keyword evidence="2" id="KW-1185">Reference proteome</keyword>
<dbReference type="RefSeq" id="WP_055175340.1">
    <property type="nucleotide sequence ID" value="NZ_JAUSQY010000001.1"/>
</dbReference>